<dbReference type="Proteomes" id="UP000002499">
    <property type="component" value="Unassembled WGS sequence"/>
</dbReference>
<proteinExistence type="predicted"/>
<accession>E9E2M6</accession>
<dbReference type="Gene3D" id="3.40.720.10">
    <property type="entry name" value="Alkaline Phosphatase, subunit A"/>
    <property type="match status" value="1"/>
</dbReference>
<protein>
    <submittedName>
        <fullName evidence="1">Mucin-desulfating sulfatase, putative</fullName>
    </submittedName>
</protein>
<reference evidence="1 2" key="1">
    <citation type="journal article" date="2011" name="PLoS Genet.">
        <title>Genome sequencing and comparative transcriptomics of the model entomopathogenic fungi Metarhizium anisopliae and M. acridum.</title>
        <authorList>
            <person name="Gao Q."/>
            <person name="Jin K."/>
            <person name="Ying S.H."/>
            <person name="Zhang Y."/>
            <person name="Xiao G."/>
            <person name="Shang Y."/>
            <person name="Duan Z."/>
            <person name="Hu X."/>
            <person name="Xie X.Q."/>
            <person name="Zhou G."/>
            <person name="Peng G."/>
            <person name="Luo Z."/>
            <person name="Huang W."/>
            <person name="Wang B."/>
            <person name="Fang W."/>
            <person name="Wang S."/>
            <person name="Zhong Y."/>
            <person name="Ma L.J."/>
            <person name="St Leger R.J."/>
            <person name="Zhao G.P."/>
            <person name="Pei Y."/>
            <person name="Feng M.G."/>
            <person name="Xia Y."/>
            <person name="Wang C."/>
        </authorList>
    </citation>
    <scope>NUCLEOTIDE SEQUENCE [LARGE SCALE GENOMIC DNA]</scope>
    <source>
        <strain evidence="1 2">CQMa 102</strain>
    </source>
</reference>
<dbReference type="AlphaFoldDB" id="E9E2M6"/>
<gene>
    <name evidence="1" type="ORF">MAC_04124</name>
</gene>
<dbReference type="STRING" id="655827.E9E2M6"/>
<name>E9E2M6_METAQ</name>
<dbReference type="OrthoDB" id="103349at2759"/>
<dbReference type="InParanoid" id="E9E2M6"/>
<organism evidence="2">
    <name type="scientific">Metarhizium acridum (strain CQMa 102)</name>
    <dbReference type="NCBI Taxonomy" id="655827"/>
    <lineage>
        <taxon>Eukaryota</taxon>
        <taxon>Fungi</taxon>
        <taxon>Dikarya</taxon>
        <taxon>Ascomycota</taxon>
        <taxon>Pezizomycotina</taxon>
        <taxon>Sordariomycetes</taxon>
        <taxon>Hypocreomycetidae</taxon>
        <taxon>Hypocreales</taxon>
        <taxon>Clavicipitaceae</taxon>
        <taxon>Metarhizium</taxon>
    </lineage>
</organism>
<dbReference type="SUPFAM" id="SSF53649">
    <property type="entry name" value="Alkaline phosphatase-like"/>
    <property type="match status" value="1"/>
</dbReference>
<dbReference type="EMBL" id="GL698495">
    <property type="protein sequence ID" value="EFY89915.1"/>
    <property type="molecule type" value="Genomic_DNA"/>
</dbReference>
<keyword evidence="2" id="KW-1185">Reference proteome</keyword>
<sequence>MDVYASLSFEAMRNTSPPSIGKRPLKSYICRPPEELYDLEADSEEVHNLGTLEYDSVLKQMWEAVEKWQMETKDLWLWKDGVSVQRFKEMDMRGMEPYIELVLFGDRSALATGIAV</sequence>
<dbReference type="InterPro" id="IPR017850">
    <property type="entry name" value="Alkaline_phosphatase_core_sf"/>
</dbReference>
<dbReference type="KEGG" id="maw:19248435"/>
<evidence type="ECO:0000313" key="1">
    <source>
        <dbReference type="EMBL" id="EFY89915.1"/>
    </source>
</evidence>
<dbReference type="GeneID" id="19248435"/>
<evidence type="ECO:0000313" key="2">
    <source>
        <dbReference type="Proteomes" id="UP000002499"/>
    </source>
</evidence>
<dbReference type="HOGENOM" id="CLU_2097398_0_0_1"/>